<dbReference type="AlphaFoldDB" id="A0A2S4V253"/>
<dbReference type="GO" id="GO:0016428">
    <property type="term" value="F:tRNA (cytidine-5-)-methyltransferase activity"/>
    <property type="evidence" value="ECO:0007669"/>
    <property type="project" value="TreeGrafter"/>
</dbReference>
<evidence type="ECO:0000256" key="1">
    <source>
        <dbReference type="PROSITE-ProRule" id="PRU01023"/>
    </source>
</evidence>
<keyword evidence="1" id="KW-0489">Methyltransferase</keyword>
<accession>A0A2S4V253</accession>
<dbReference type="PANTHER" id="PTHR22808">
    <property type="entry name" value="NCL1 YEAST -RELATED NOL1/NOP2/FMU SUN DOMAIN-CONTAINING"/>
    <property type="match status" value="1"/>
</dbReference>
<reference evidence="2" key="1">
    <citation type="submission" date="2017-12" db="EMBL/GenBank/DDBJ databases">
        <title>Gene loss provides genomic basis for host adaptation in cereal stripe rust fungi.</title>
        <authorList>
            <person name="Xia C."/>
        </authorList>
    </citation>
    <scope>NUCLEOTIDE SEQUENCE [LARGE SCALE GENOMIC DNA]</scope>
    <source>
        <strain evidence="2">93-210</strain>
    </source>
</reference>
<evidence type="ECO:0000313" key="2">
    <source>
        <dbReference type="EMBL" id="POW03606.1"/>
    </source>
</evidence>
<dbReference type="InterPro" id="IPR001678">
    <property type="entry name" value="MeTrfase_RsmB-F_NOP2_dom"/>
</dbReference>
<sequence>MIPPLLLDVQLHHYVLDACAATGSKTAQLVESLHHSNPGLILEGLMIVNDSDYKHSHLLVHQSLCRLPSPSTVITNHDASRFPTLSISRISSTTVGIPVNSSSVWTTNTSSSRVGDSWASCASTLEGLVEAIYGVKDPGEKHRGREGAGSSYRLGEVTVQGNTAEGKKTEG</sequence>
<comment type="similarity">
    <text evidence="1">Belongs to the class I-like SAM-binding methyltransferase superfamily. RsmB/NOP family.</text>
</comment>
<dbReference type="GO" id="GO:0005737">
    <property type="term" value="C:cytoplasm"/>
    <property type="evidence" value="ECO:0007669"/>
    <property type="project" value="TreeGrafter"/>
</dbReference>
<protein>
    <submittedName>
        <fullName evidence="2">Uncharacterized protein</fullName>
    </submittedName>
</protein>
<dbReference type="VEuPathDB" id="FungiDB:PSTT_10976"/>
<dbReference type="InterPro" id="IPR023267">
    <property type="entry name" value="RCMT"/>
</dbReference>
<name>A0A2S4V253_9BASI</name>
<feature type="binding site" evidence="1">
    <location>
        <position position="78"/>
    </location>
    <ligand>
        <name>S-adenosyl-L-methionine</name>
        <dbReference type="ChEBI" id="CHEBI:59789"/>
    </ligand>
</feature>
<comment type="caution">
    <text evidence="2">The sequence shown here is derived from an EMBL/GenBank/DDBJ whole genome shotgun (WGS) entry which is preliminary data.</text>
</comment>
<dbReference type="GO" id="GO:0000049">
    <property type="term" value="F:tRNA binding"/>
    <property type="evidence" value="ECO:0007669"/>
    <property type="project" value="TreeGrafter"/>
</dbReference>
<keyword evidence="1" id="KW-0694">RNA-binding</keyword>
<proteinExistence type="inferred from homology"/>
<dbReference type="EMBL" id="PKSL01000123">
    <property type="protein sequence ID" value="POW03606.1"/>
    <property type="molecule type" value="Genomic_DNA"/>
</dbReference>
<keyword evidence="1" id="KW-0949">S-adenosyl-L-methionine</keyword>
<dbReference type="GO" id="GO:0030488">
    <property type="term" value="P:tRNA methylation"/>
    <property type="evidence" value="ECO:0007669"/>
    <property type="project" value="TreeGrafter"/>
</dbReference>
<dbReference type="VEuPathDB" id="FungiDB:PSHT_10028"/>
<keyword evidence="1" id="KW-0808">Transferase</keyword>
<keyword evidence="3" id="KW-1185">Reference proteome</keyword>
<dbReference type="PANTHER" id="PTHR22808:SF1">
    <property type="entry name" value="RNA CYTOSINE-C(5)-METHYLTRANSFERASE NSUN2-RELATED"/>
    <property type="match status" value="1"/>
</dbReference>
<organism evidence="2 3">
    <name type="scientific">Puccinia striiformis</name>
    <dbReference type="NCBI Taxonomy" id="27350"/>
    <lineage>
        <taxon>Eukaryota</taxon>
        <taxon>Fungi</taxon>
        <taxon>Dikarya</taxon>
        <taxon>Basidiomycota</taxon>
        <taxon>Pucciniomycotina</taxon>
        <taxon>Pucciniomycetes</taxon>
        <taxon>Pucciniales</taxon>
        <taxon>Pucciniaceae</taxon>
        <taxon>Puccinia</taxon>
    </lineage>
</organism>
<feature type="binding site" evidence="1">
    <location>
        <position position="50"/>
    </location>
    <ligand>
        <name>S-adenosyl-L-methionine</name>
        <dbReference type="ChEBI" id="CHEBI:59789"/>
    </ligand>
</feature>
<evidence type="ECO:0000313" key="3">
    <source>
        <dbReference type="Proteomes" id="UP000239156"/>
    </source>
</evidence>
<dbReference type="PROSITE" id="PS51686">
    <property type="entry name" value="SAM_MT_RSMB_NOP"/>
    <property type="match status" value="1"/>
</dbReference>
<comment type="caution">
    <text evidence="1">Lacks conserved residue(s) required for the propagation of feature annotation.</text>
</comment>
<dbReference type="InterPro" id="IPR029063">
    <property type="entry name" value="SAM-dependent_MTases_sf"/>
</dbReference>
<dbReference type="Proteomes" id="UP000239156">
    <property type="component" value="Unassembled WGS sequence"/>
</dbReference>
<dbReference type="Gene3D" id="3.40.50.150">
    <property type="entry name" value="Vaccinia Virus protein VP39"/>
    <property type="match status" value="1"/>
</dbReference>
<dbReference type="OrthoDB" id="6093671at2759"/>
<gene>
    <name evidence="2" type="ORF">PSTT_10976</name>
</gene>
<dbReference type="GO" id="GO:0005634">
    <property type="term" value="C:nucleus"/>
    <property type="evidence" value="ECO:0007669"/>
    <property type="project" value="TreeGrafter"/>
</dbReference>